<dbReference type="AlphaFoldDB" id="A0A1Q9C6Y0"/>
<comment type="caution">
    <text evidence="4">The sequence shown here is derived from an EMBL/GenBank/DDBJ whole genome shotgun (WGS) entry which is preliminary data.</text>
</comment>
<gene>
    <name evidence="4" type="ORF">AK812_SmicGene41111</name>
</gene>
<keyword evidence="5" id="KW-1185">Reference proteome</keyword>
<protein>
    <recommendedName>
        <fullName evidence="3">PrcB C-terminal domain-containing protein</fullName>
    </recommendedName>
</protein>
<reference evidence="4 5" key="1">
    <citation type="submission" date="2016-02" db="EMBL/GenBank/DDBJ databases">
        <title>Genome analysis of coral dinoflagellate symbionts highlights evolutionary adaptations to a symbiotic lifestyle.</title>
        <authorList>
            <person name="Aranda M."/>
            <person name="Li Y."/>
            <person name="Liew Y.J."/>
            <person name="Baumgarten S."/>
            <person name="Simakov O."/>
            <person name="Wilson M."/>
            <person name="Piel J."/>
            <person name="Ashoor H."/>
            <person name="Bougouffa S."/>
            <person name="Bajic V.B."/>
            <person name="Ryu T."/>
            <person name="Ravasi T."/>
            <person name="Bayer T."/>
            <person name="Micklem G."/>
            <person name="Kim H."/>
            <person name="Bhak J."/>
            <person name="Lajeunesse T.C."/>
            <person name="Voolstra C.R."/>
        </authorList>
    </citation>
    <scope>NUCLEOTIDE SEQUENCE [LARGE SCALE GENOMIC DNA]</scope>
    <source>
        <strain evidence="4 5">CCMP2467</strain>
    </source>
</reference>
<evidence type="ECO:0000259" key="3">
    <source>
        <dbReference type="Pfam" id="PF14343"/>
    </source>
</evidence>
<organism evidence="4 5">
    <name type="scientific">Symbiodinium microadriaticum</name>
    <name type="common">Dinoflagellate</name>
    <name type="synonym">Zooxanthella microadriatica</name>
    <dbReference type="NCBI Taxonomy" id="2951"/>
    <lineage>
        <taxon>Eukaryota</taxon>
        <taxon>Sar</taxon>
        <taxon>Alveolata</taxon>
        <taxon>Dinophyceae</taxon>
        <taxon>Suessiales</taxon>
        <taxon>Symbiodiniaceae</taxon>
        <taxon>Symbiodinium</taxon>
    </lineage>
</organism>
<dbReference type="Proteomes" id="UP000186817">
    <property type="component" value="Unassembled WGS sequence"/>
</dbReference>
<feature type="coiled-coil region" evidence="1">
    <location>
        <begin position="243"/>
        <end position="273"/>
    </location>
</feature>
<keyword evidence="1" id="KW-0175">Coiled coil</keyword>
<feature type="signal peptide" evidence="2">
    <location>
        <begin position="1"/>
        <end position="17"/>
    </location>
</feature>
<accession>A0A1Q9C6Y0</accession>
<evidence type="ECO:0000256" key="2">
    <source>
        <dbReference type="SAM" id="SignalP"/>
    </source>
</evidence>
<sequence length="1134" mass="124831">MRALLVLVADLLAGVAARRFSEVTKSRSCQSCPEMVSMEKHVGMEWEIFPPHPMPAVEVAMVCHPNPAIEWGPDASKQVDAALADEDCGVEAAEGLSSQDRQNCQEQYSEQSQRASWLGLPVAFLQQMAVCGRCAVCNAFAKVQKLWQHLKSAMKKVASKLRSIKRKLFGYAYASASVRQKMKERIDGYFPQNGHGSSSSALQLSQDTQLGPGQLEDADETQQMQHERLVEEHLTVHLKSKSAEEVEQHLVLLQSKLEEMERSEEELLRSTRRDFMANVAANQHKIEEQLPIALNNEDCQEVMRASMESKVLELSLYISFPDIVNAVLLAVVGNFIGALHALVPEISIVAIPKGGKAEDLHVERCTEAIRDARQPPVKVTIAGWRSSGGVADLERRLARQRKREQILQVLDLAETAAMTNQTRSHYQYVRMIAPKSLAGKMNLRDPEGNLLDPEQECQQLRDYAKGLFTGPICERPDLEPLPMEWFTSDNWMWALSKLGNHKAVPQEAASIAAWKQCGAQVQIAWLPKPNKSPTAPANLRTIGLMGGVQAAQHRVQQAHAVFNQLKAPLRVNGPLSRKHRLRLYKACVMPSLLYGLATVGCTVETIKLLSSTISRHLRKALRIYERGINPFSNRRALISGMILVGVLKHSKPPYNWIQAAPHNCGYVKAIGPSTYFSNFAEWWKWVSMCPALKTTFASGQTLEQILVEVIAEEAKDPPPPPAAEWKQEDYAFQQPAASKQDKSNPQLANPHNLCYINAGILAMTYALHCAGIVNHSLKDAINLAKKAADKGLQLRAQGDLPIPMSIPEQRDLELQMFQNYFPAGIDQASTAVSEGQRVEKGRPRLLDACTHEQPLVACTARTFQRLMQGALSQQWWPLMHNAEGTPGSIDLGYKYDELMNALRCSSKNSCLEKGLADLESEYCGSWTTAEAAMAENFDTLAHGSYSGISDALEAAMTSKEEWSSFWEKHTSNESPPLALPDVPFDTDMVICVFSGECGSGGHAVEIKRIEASSTSLSVAYETTSPPPGAICTEALTQPHHIVRLKACDLPVTFSCAAAPHAAPVGGTKFLLTIDPVRKDLATETIQSKAEVSNVNSMFNGEILGVQVDTSSISMADAQAMLQGIDGVLSVERDG</sequence>
<keyword evidence="2" id="KW-0732">Signal</keyword>
<dbReference type="InterPro" id="IPR025748">
    <property type="entry name" value="PrcB_C_dom"/>
</dbReference>
<proteinExistence type="predicted"/>
<feature type="domain" description="PrcB C-terminal" evidence="3">
    <location>
        <begin position="988"/>
        <end position="1044"/>
    </location>
</feature>
<feature type="chain" id="PRO_5012751144" description="PrcB C-terminal domain-containing protein" evidence="2">
    <location>
        <begin position="18"/>
        <end position="1134"/>
    </location>
</feature>
<evidence type="ECO:0000313" key="5">
    <source>
        <dbReference type="Proteomes" id="UP000186817"/>
    </source>
</evidence>
<name>A0A1Q9C6Y0_SYMMI</name>
<evidence type="ECO:0000313" key="4">
    <source>
        <dbReference type="EMBL" id="OLP78692.1"/>
    </source>
</evidence>
<dbReference type="Pfam" id="PF14343">
    <property type="entry name" value="PrcB_C"/>
    <property type="match status" value="1"/>
</dbReference>
<dbReference type="EMBL" id="LSRX01001577">
    <property type="protein sequence ID" value="OLP78692.1"/>
    <property type="molecule type" value="Genomic_DNA"/>
</dbReference>
<evidence type="ECO:0000256" key="1">
    <source>
        <dbReference type="SAM" id="Coils"/>
    </source>
</evidence>
<dbReference type="OrthoDB" id="441688at2759"/>